<dbReference type="Gene3D" id="3.40.50.1950">
    <property type="entry name" value="Flavin prenyltransferase-like"/>
    <property type="match status" value="1"/>
</dbReference>
<dbReference type="GO" id="GO:0071513">
    <property type="term" value="C:phosphopantothenoylcysteine decarboxylase complex"/>
    <property type="evidence" value="ECO:0007669"/>
    <property type="project" value="TreeGrafter"/>
</dbReference>
<organism evidence="5 6">
    <name type="scientific">Cryptococcus floricola</name>
    <dbReference type="NCBI Taxonomy" id="2591691"/>
    <lineage>
        <taxon>Eukaryota</taxon>
        <taxon>Fungi</taxon>
        <taxon>Dikarya</taxon>
        <taxon>Basidiomycota</taxon>
        <taxon>Agaricomycotina</taxon>
        <taxon>Tremellomycetes</taxon>
        <taxon>Tremellales</taxon>
        <taxon>Cryptococcaceae</taxon>
        <taxon>Cryptococcus</taxon>
    </lineage>
</organism>
<name>A0A5D3B1D8_9TREE</name>
<dbReference type="GO" id="GO:0015937">
    <property type="term" value="P:coenzyme A biosynthetic process"/>
    <property type="evidence" value="ECO:0007669"/>
    <property type="project" value="UniProtKB-KW"/>
</dbReference>
<feature type="domain" description="Flavoprotein" evidence="4">
    <location>
        <begin position="34"/>
        <end position="244"/>
    </location>
</feature>
<evidence type="ECO:0000313" key="5">
    <source>
        <dbReference type="EMBL" id="TYJ55976.1"/>
    </source>
</evidence>
<dbReference type="GO" id="GO:0010181">
    <property type="term" value="F:FMN binding"/>
    <property type="evidence" value="ECO:0007669"/>
    <property type="project" value="TreeGrafter"/>
</dbReference>
<dbReference type="Pfam" id="PF02441">
    <property type="entry name" value="Flavoprotein"/>
    <property type="match status" value="1"/>
</dbReference>
<dbReference type="AlphaFoldDB" id="A0A5D3B1D8"/>
<dbReference type="InterPro" id="IPR003382">
    <property type="entry name" value="Flavoprotein"/>
</dbReference>
<keyword evidence="1" id="KW-0173">Coenzyme A biosynthesis</keyword>
<evidence type="ECO:0000256" key="2">
    <source>
        <dbReference type="ARBA" id="ARBA00038350"/>
    </source>
</evidence>
<comment type="caution">
    <text evidence="5">The sequence shown here is derived from an EMBL/GenBank/DDBJ whole genome shotgun (WGS) entry which is preliminary data.</text>
</comment>
<dbReference type="InterPro" id="IPR036551">
    <property type="entry name" value="Flavin_trans-like"/>
</dbReference>
<protein>
    <recommendedName>
        <fullName evidence="4">Flavoprotein domain-containing protein</fullName>
    </recommendedName>
</protein>
<accession>A0A5D3B1D8</accession>
<evidence type="ECO:0000256" key="3">
    <source>
        <dbReference type="SAM" id="MobiDB-lite"/>
    </source>
</evidence>
<reference evidence="5 6" key="1">
    <citation type="submission" date="2017-05" db="EMBL/GenBank/DDBJ databases">
        <title>The Genome Sequence of Tsuchiyaea wingfieldii DSM 27421.</title>
        <authorList>
            <person name="Cuomo C."/>
            <person name="Passer A."/>
            <person name="Billmyre B."/>
            <person name="Heitman J."/>
        </authorList>
    </citation>
    <scope>NUCLEOTIDE SEQUENCE [LARGE SCALE GENOMIC DNA]</scope>
    <source>
        <strain evidence="5 6">DSM 27421</strain>
    </source>
</reference>
<dbReference type="PANTHER" id="PTHR14359:SF6">
    <property type="entry name" value="PHOSPHOPANTOTHENOYLCYSTEINE DECARBOXYLASE"/>
    <property type="match status" value="1"/>
</dbReference>
<dbReference type="SUPFAM" id="SSF52507">
    <property type="entry name" value="Homo-oligomeric flavin-containing Cys decarboxylases, HFCD"/>
    <property type="match status" value="1"/>
</dbReference>
<feature type="compositionally biased region" description="Pro residues" evidence="3">
    <location>
        <begin position="276"/>
        <end position="287"/>
    </location>
</feature>
<dbReference type="EMBL" id="NIDF01000031">
    <property type="protein sequence ID" value="TYJ55976.1"/>
    <property type="molecule type" value="Genomic_DNA"/>
</dbReference>
<feature type="compositionally biased region" description="Polar residues" evidence="3">
    <location>
        <begin position="258"/>
        <end position="275"/>
    </location>
</feature>
<feature type="region of interest" description="Disordered" evidence="3">
    <location>
        <begin position="258"/>
        <end position="342"/>
    </location>
</feature>
<dbReference type="Proteomes" id="UP000322245">
    <property type="component" value="Unassembled WGS sequence"/>
</dbReference>
<dbReference type="GO" id="GO:0004633">
    <property type="term" value="F:phosphopantothenoylcysteine decarboxylase activity"/>
    <property type="evidence" value="ECO:0007669"/>
    <property type="project" value="TreeGrafter"/>
</dbReference>
<evidence type="ECO:0000313" key="6">
    <source>
        <dbReference type="Proteomes" id="UP000322245"/>
    </source>
</evidence>
<dbReference type="PANTHER" id="PTHR14359">
    <property type="entry name" value="HOMO-OLIGOMERIC FLAVIN CONTAINING CYS DECARBOXYLASE FAMILY"/>
    <property type="match status" value="1"/>
</dbReference>
<evidence type="ECO:0000256" key="1">
    <source>
        <dbReference type="ARBA" id="ARBA00022993"/>
    </source>
</evidence>
<keyword evidence="6" id="KW-1185">Reference proteome</keyword>
<gene>
    <name evidence="5" type="ORF">B9479_003361</name>
</gene>
<sequence>MPVPASPRIPHKPSRPFVSASYRPPGEAHDGLFRLVLITSGSVASIKVPDIVAALAKNRNIDVQIVATKASTHFYSQNDIDSSVRKSLQLSDSTTSDVGYKVWTDADEWSDWRKVGDPILHIELRRWADLVVVAPCSADLLAKVAGGLCDNLAVGVLSSDSCHGLTKMLWQTSLMRALSPSTPVVLCPAMNTHMYQHRLTAKHLTIVQDELGYLVSGPQGGGRLACGDEGPGKMTDWRDIVSVIEGFAHMFHNKQAPYQPTSVEGVSPALSSDPSNPLPRQNPPTPNRSPSALRSTNPLPETEPEKDTGYKPGESAGVQDWRALCGPGGGDGRAWQKKYWMG</sequence>
<feature type="region of interest" description="Disordered" evidence="3">
    <location>
        <begin position="1"/>
        <end position="21"/>
    </location>
</feature>
<feature type="compositionally biased region" description="Polar residues" evidence="3">
    <location>
        <begin position="288"/>
        <end position="299"/>
    </location>
</feature>
<comment type="similarity">
    <text evidence="2">Belongs to the HFCD (homooligomeric flavin containing Cys decarboxylase) superfamily.</text>
</comment>
<proteinExistence type="inferred from homology"/>
<evidence type="ECO:0000259" key="4">
    <source>
        <dbReference type="Pfam" id="PF02441"/>
    </source>
</evidence>